<dbReference type="PANTHER" id="PTHR30624">
    <property type="entry name" value="UNCHARACTERIZED PROTEIN TLDD AND PMBA"/>
    <property type="match status" value="1"/>
</dbReference>
<name>A0A1M5WKM0_9FIRM</name>
<dbReference type="GO" id="GO:0005829">
    <property type="term" value="C:cytosol"/>
    <property type="evidence" value="ECO:0007669"/>
    <property type="project" value="TreeGrafter"/>
</dbReference>
<dbReference type="RefSeq" id="WP_072743971.1">
    <property type="nucleotide sequence ID" value="NZ_FQXR01000005.1"/>
</dbReference>
<accession>A0A1M5WKM0</accession>
<evidence type="ECO:0000256" key="1">
    <source>
        <dbReference type="ARBA" id="ARBA00005836"/>
    </source>
</evidence>
<gene>
    <name evidence="3" type="ORF">SAMN02745180_01286</name>
</gene>
<dbReference type="InterPro" id="IPR051463">
    <property type="entry name" value="Peptidase_U62_metallo"/>
</dbReference>
<sequence length="476" mass="53094">MAKMEMSNYLSKNKDGLMKIVNVLSKEYKYVSILGTDVVGKRYSVQKSGISISDSDWTERGFVLRVYNGIGYSEFSFNELPEDVEVLKSKINNIAMEDVKKLRESSVDMTKFPIIKEDVIEKSFIGEVEVLPGSITSKEKVERLLNIQKKAFEYSEALIDFRTFYEEVHVSKIFISLNKKLEQSYIWSQGYLVPIVRKDENVKVNFNSFSGLKGIELLDEMDGGYKKAIDEVVSLLDAERIIPGEYDVICTPEIAGLIAHEAFGHGVEMDMFVKNRAKAIEYIDKEVASDLVVMHDGAASAVDVSSYLFDDEGVLGTDTKIIDKGILKTGICDTIAALRLGIEPTGNGKRESFERKVYTRMTNTFFEEGNSKLEDMIASIEYGYLLDGSMSGMEDPKNWGIQCMLLIGKEIKNGRLTGKIVSPVVMTGYVPDLLKSISMVSDRVVLFGSGACGKGYKEWVKVSDGGPYIKAKARLG</sequence>
<dbReference type="Proteomes" id="UP000184389">
    <property type="component" value="Unassembled WGS sequence"/>
</dbReference>
<dbReference type="GO" id="GO:0006508">
    <property type="term" value="P:proteolysis"/>
    <property type="evidence" value="ECO:0007669"/>
    <property type="project" value="InterPro"/>
</dbReference>
<dbReference type="InterPro" id="IPR045569">
    <property type="entry name" value="Metalloprtase-TldD/E_C"/>
</dbReference>
<evidence type="ECO:0000259" key="2">
    <source>
        <dbReference type="Pfam" id="PF19289"/>
    </source>
</evidence>
<dbReference type="InterPro" id="IPR036059">
    <property type="entry name" value="TldD/PmbA_sf"/>
</dbReference>
<reference evidence="3 4" key="1">
    <citation type="submission" date="2016-11" db="EMBL/GenBank/DDBJ databases">
        <authorList>
            <person name="Jaros S."/>
            <person name="Januszkiewicz K."/>
            <person name="Wedrychowicz H."/>
        </authorList>
    </citation>
    <scope>NUCLEOTIDE SEQUENCE [LARGE SCALE GENOMIC DNA]</scope>
    <source>
        <strain evidence="3 4">DSM 13106</strain>
    </source>
</reference>
<dbReference type="Pfam" id="PF19289">
    <property type="entry name" value="PmbA_TldD_3rd"/>
    <property type="match status" value="1"/>
</dbReference>
<keyword evidence="4" id="KW-1185">Reference proteome</keyword>
<evidence type="ECO:0000313" key="4">
    <source>
        <dbReference type="Proteomes" id="UP000184389"/>
    </source>
</evidence>
<comment type="similarity">
    <text evidence="1">Belongs to the peptidase U62 family.</text>
</comment>
<dbReference type="EMBL" id="FQXR01000005">
    <property type="protein sequence ID" value="SHH88130.1"/>
    <property type="molecule type" value="Genomic_DNA"/>
</dbReference>
<feature type="domain" description="Metalloprotease TldD/E C-terminal" evidence="2">
    <location>
        <begin position="243"/>
        <end position="469"/>
    </location>
</feature>
<proteinExistence type="inferred from homology"/>
<dbReference type="AlphaFoldDB" id="A0A1M5WKM0"/>
<dbReference type="GO" id="GO:0008237">
    <property type="term" value="F:metallopeptidase activity"/>
    <property type="evidence" value="ECO:0007669"/>
    <property type="project" value="InterPro"/>
</dbReference>
<dbReference type="PANTHER" id="PTHR30624:SF4">
    <property type="entry name" value="METALLOPROTEASE TLDD"/>
    <property type="match status" value="1"/>
</dbReference>
<evidence type="ECO:0000313" key="3">
    <source>
        <dbReference type="EMBL" id="SHH88130.1"/>
    </source>
</evidence>
<protein>
    <submittedName>
        <fullName evidence="3">TldD protein</fullName>
    </submittedName>
</protein>
<dbReference type="SUPFAM" id="SSF111283">
    <property type="entry name" value="Putative modulator of DNA gyrase, PmbA/TldD"/>
    <property type="match status" value="1"/>
</dbReference>
<organism evidence="3 4">
    <name type="scientific">Sporanaerobacter acetigenes DSM 13106</name>
    <dbReference type="NCBI Taxonomy" id="1123281"/>
    <lineage>
        <taxon>Bacteria</taxon>
        <taxon>Bacillati</taxon>
        <taxon>Bacillota</taxon>
        <taxon>Tissierellia</taxon>
        <taxon>Tissierellales</taxon>
        <taxon>Sporanaerobacteraceae</taxon>
        <taxon>Sporanaerobacter</taxon>
    </lineage>
</organism>
<dbReference type="STRING" id="1123281.SAMN02745180_01286"/>
<dbReference type="OrthoDB" id="9803213at2"/>